<feature type="non-terminal residue" evidence="1">
    <location>
        <position position="467"/>
    </location>
</feature>
<name>A0A382FT71_9ZZZZ</name>
<gene>
    <name evidence="1" type="ORF">METZ01_LOCUS218666</name>
</gene>
<reference evidence="1" key="1">
    <citation type="submission" date="2018-05" db="EMBL/GenBank/DDBJ databases">
        <authorList>
            <person name="Lanie J.A."/>
            <person name="Ng W.-L."/>
            <person name="Kazmierczak K.M."/>
            <person name="Andrzejewski T.M."/>
            <person name="Davidsen T.M."/>
            <person name="Wayne K.J."/>
            <person name="Tettelin H."/>
            <person name="Glass J.I."/>
            <person name="Rusch D."/>
            <person name="Podicherti R."/>
            <person name="Tsui H.-C.T."/>
            <person name="Winkler M.E."/>
        </authorList>
    </citation>
    <scope>NUCLEOTIDE SEQUENCE</scope>
</reference>
<dbReference type="Gene3D" id="3.40.50.12580">
    <property type="match status" value="1"/>
</dbReference>
<dbReference type="AlphaFoldDB" id="A0A382FT71"/>
<sequence>MKILFALHFPGYFRFFDTTIRKLAERGHHVMLAFDSPEKQAEGAAALAGATGAIETVEGPPARGDAWDDVAQAVRGGIDYARYLDPYFADAPYLRDRMRKVLPPVFAGLGRFTTAGPAMASTLVRWFSTLEDAIPPSEAVDGYLRGLAPDLLVVSPLVMSRLRQVDLVKSARNLGIPSALCVASWDHLTTKGLMRVQPDCVVVWNEAQKREAVDLHGAQLDRITITGAQPFDRWFDREPSLSRRDFCQQVGLPADRPFLLFTGSSRSISAPTAEQQFVRQWVESLRGSSSSTVQQLSALIRPHPYNAGHWAEVDFSGVSNVSIYPRGDLNPLTPKARADYFDSLYHAVGVVGINTSAMIEAAVIGRPVHTVLAHEFVDTQMGTRHFQHLLPENGGFLKVASNLQEHLAHLEETLEHPERNRAALARFVSTFVRPNGLDRACMPQLVELLEQQVGRAPVVEPVSSLRR</sequence>
<proteinExistence type="predicted"/>
<accession>A0A382FT71</accession>
<evidence type="ECO:0008006" key="2">
    <source>
        <dbReference type="Google" id="ProtNLM"/>
    </source>
</evidence>
<evidence type="ECO:0000313" key="1">
    <source>
        <dbReference type="EMBL" id="SVB65812.1"/>
    </source>
</evidence>
<dbReference type="SUPFAM" id="SSF53756">
    <property type="entry name" value="UDP-Glycosyltransferase/glycogen phosphorylase"/>
    <property type="match status" value="1"/>
</dbReference>
<organism evidence="1">
    <name type="scientific">marine metagenome</name>
    <dbReference type="NCBI Taxonomy" id="408172"/>
    <lineage>
        <taxon>unclassified sequences</taxon>
        <taxon>metagenomes</taxon>
        <taxon>ecological metagenomes</taxon>
    </lineage>
</organism>
<dbReference type="EMBL" id="UINC01051533">
    <property type="protein sequence ID" value="SVB65812.1"/>
    <property type="molecule type" value="Genomic_DNA"/>
</dbReference>
<protein>
    <recommendedName>
        <fullName evidence="2">Glycosyltransferase subfamily 4-like N-terminal domain-containing protein</fullName>
    </recommendedName>
</protein>
<dbReference type="InterPro" id="IPR043148">
    <property type="entry name" value="TagF_C"/>
</dbReference>